<sequence length="144" mass="15494">MATPNSHEDILALGEGRVVFEGTYSFHTPGSINAPQGTFTLTISEVGELKASGKMEITTLWGTTTHTSLTYNGVAEFNGSTGYTTVNGIGSGTMTYDFNKKRHVVANVNISLKPGMREGEVTIQGFGEDMPCVLTKMEIDDLPR</sequence>
<comment type="caution">
    <text evidence="1">The sequence shown here is derived from an EMBL/GenBank/DDBJ whole genome shotgun (WGS) entry which is preliminary data.</text>
</comment>
<dbReference type="EMBL" id="JBHULH010000011">
    <property type="protein sequence ID" value="MFD2568526.1"/>
    <property type="molecule type" value="Genomic_DNA"/>
</dbReference>
<evidence type="ECO:0008006" key="3">
    <source>
        <dbReference type="Google" id="ProtNLM"/>
    </source>
</evidence>
<dbReference type="Proteomes" id="UP001597508">
    <property type="component" value="Unassembled WGS sequence"/>
</dbReference>
<protein>
    <recommendedName>
        <fullName evidence="3">DUF3224 domain-containing protein</fullName>
    </recommendedName>
</protein>
<organism evidence="1 2">
    <name type="scientific">Pseudotenacibaculum haliotis</name>
    <dbReference type="NCBI Taxonomy" id="1862138"/>
    <lineage>
        <taxon>Bacteria</taxon>
        <taxon>Pseudomonadati</taxon>
        <taxon>Bacteroidota</taxon>
        <taxon>Flavobacteriia</taxon>
        <taxon>Flavobacteriales</taxon>
        <taxon>Flavobacteriaceae</taxon>
        <taxon>Pseudotenacibaculum</taxon>
    </lineage>
</organism>
<evidence type="ECO:0000313" key="1">
    <source>
        <dbReference type="EMBL" id="MFD2568526.1"/>
    </source>
</evidence>
<proteinExistence type="predicted"/>
<reference evidence="2" key="1">
    <citation type="journal article" date="2019" name="Int. J. Syst. Evol. Microbiol.">
        <title>The Global Catalogue of Microorganisms (GCM) 10K type strain sequencing project: providing services to taxonomists for standard genome sequencing and annotation.</title>
        <authorList>
            <consortium name="The Broad Institute Genomics Platform"/>
            <consortium name="The Broad Institute Genome Sequencing Center for Infectious Disease"/>
            <person name="Wu L."/>
            <person name="Ma J."/>
        </authorList>
    </citation>
    <scope>NUCLEOTIDE SEQUENCE [LARGE SCALE GENOMIC DNA]</scope>
    <source>
        <strain evidence="2">KCTC 52127</strain>
    </source>
</reference>
<name>A0ABW5LWT8_9FLAO</name>
<accession>A0ABW5LWT8</accession>
<gene>
    <name evidence="1" type="ORF">ACFSRZ_14205</name>
</gene>
<dbReference type="RefSeq" id="WP_379667232.1">
    <property type="nucleotide sequence ID" value="NZ_JBHULH010000011.1"/>
</dbReference>
<keyword evidence="2" id="KW-1185">Reference proteome</keyword>
<evidence type="ECO:0000313" key="2">
    <source>
        <dbReference type="Proteomes" id="UP001597508"/>
    </source>
</evidence>